<evidence type="ECO:0000256" key="7">
    <source>
        <dbReference type="ARBA" id="ARBA00022989"/>
    </source>
</evidence>
<dbReference type="GO" id="GO:0005886">
    <property type="term" value="C:plasma membrane"/>
    <property type="evidence" value="ECO:0007669"/>
    <property type="project" value="UniProtKB-SubCell"/>
</dbReference>
<keyword evidence="9" id="KW-0325">Glycoprotein</keyword>
<evidence type="ECO:0000256" key="8">
    <source>
        <dbReference type="ARBA" id="ARBA00023136"/>
    </source>
</evidence>
<dbReference type="GO" id="GO:0005524">
    <property type="term" value="F:ATP binding"/>
    <property type="evidence" value="ECO:0007669"/>
    <property type="project" value="UniProtKB-KW"/>
</dbReference>
<evidence type="ECO:0000313" key="14">
    <source>
        <dbReference type="EMBL" id="KKY39272.1"/>
    </source>
</evidence>
<dbReference type="SUPFAM" id="SSF52540">
    <property type="entry name" value="P-loop containing nucleoside triphosphate hydrolases"/>
    <property type="match status" value="2"/>
</dbReference>
<dbReference type="PROSITE" id="PS00211">
    <property type="entry name" value="ABC_TRANSPORTER_1"/>
    <property type="match status" value="2"/>
</dbReference>
<dbReference type="GO" id="GO:0090374">
    <property type="term" value="P:oligopeptide export from mitochondrion"/>
    <property type="evidence" value="ECO:0007669"/>
    <property type="project" value="TreeGrafter"/>
</dbReference>
<dbReference type="InterPro" id="IPR036640">
    <property type="entry name" value="ABC1_TM_sf"/>
</dbReference>
<reference evidence="14 15" key="1">
    <citation type="submission" date="2015-05" db="EMBL/GenBank/DDBJ databases">
        <title>Distinctive expansion of gene families associated with plant cell wall degradation and secondary metabolism in the genomes of grapevine trunk pathogens.</title>
        <authorList>
            <person name="Lawrence D.P."/>
            <person name="Travadon R."/>
            <person name="Rolshausen P.E."/>
            <person name="Baumgartner K."/>
        </authorList>
    </citation>
    <scope>NUCLEOTIDE SEQUENCE [LARGE SCALE GENOMIC DNA]</scope>
    <source>
        <strain evidence="14">DA912</strain>
    </source>
</reference>
<dbReference type="PANTHER" id="PTHR43394:SF27">
    <property type="entry name" value="ATP-DEPENDENT TRANSLOCASE ABCB1-LIKE"/>
    <property type="match status" value="1"/>
</dbReference>
<evidence type="ECO:0000313" key="15">
    <source>
        <dbReference type="Proteomes" id="UP000034680"/>
    </source>
</evidence>
<dbReference type="FunFam" id="1.20.1560.10:FF:000009">
    <property type="entry name" value="ABC transporter B family member 1"/>
    <property type="match status" value="1"/>
</dbReference>
<evidence type="ECO:0000259" key="12">
    <source>
        <dbReference type="PROSITE" id="PS50893"/>
    </source>
</evidence>
<dbReference type="CDD" id="cd18577">
    <property type="entry name" value="ABC_6TM_Pgp_ABCB1_D1_like"/>
    <property type="match status" value="1"/>
</dbReference>
<dbReference type="Pfam" id="PF00664">
    <property type="entry name" value="ABC_membrane"/>
    <property type="match status" value="2"/>
</dbReference>
<dbReference type="FunFam" id="3.40.50.300:FF:000916">
    <property type="entry name" value="ABC transporter B family member 9"/>
    <property type="match status" value="1"/>
</dbReference>
<keyword evidence="5" id="KW-0547">Nucleotide-binding</keyword>
<feature type="transmembrane region" description="Helical" evidence="11">
    <location>
        <begin position="828"/>
        <end position="855"/>
    </location>
</feature>
<dbReference type="EMBL" id="LCUC01000022">
    <property type="protein sequence ID" value="KKY39272.1"/>
    <property type="molecule type" value="Genomic_DNA"/>
</dbReference>
<evidence type="ECO:0000256" key="1">
    <source>
        <dbReference type="ARBA" id="ARBA00004651"/>
    </source>
</evidence>
<feature type="transmembrane region" description="Helical" evidence="11">
    <location>
        <begin position="378"/>
        <end position="396"/>
    </location>
</feature>
<keyword evidence="7 11" id="KW-1133">Transmembrane helix</keyword>
<keyword evidence="6" id="KW-0067">ATP-binding</keyword>
<dbReference type="InterPro" id="IPR027417">
    <property type="entry name" value="P-loop_NTPase"/>
</dbReference>
<evidence type="ECO:0000256" key="11">
    <source>
        <dbReference type="SAM" id="Phobius"/>
    </source>
</evidence>
<organism evidence="14 15">
    <name type="scientific">Diaporthe ampelina</name>
    <dbReference type="NCBI Taxonomy" id="1214573"/>
    <lineage>
        <taxon>Eukaryota</taxon>
        <taxon>Fungi</taxon>
        <taxon>Dikarya</taxon>
        <taxon>Ascomycota</taxon>
        <taxon>Pezizomycotina</taxon>
        <taxon>Sordariomycetes</taxon>
        <taxon>Sordariomycetidae</taxon>
        <taxon>Diaporthales</taxon>
        <taxon>Diaporthaceae</taxon>
        <taxon>Diaporthe</taxon>
    </lineage>
</organism>
<evidence type="ECO:0000256" key="5">
    <source>
        <dbReference type="ARBA" id="ARBA00022741"/>
    </source>
</evidence>
<dbReference type="PANTHER" id="PTHR43394">
    <property type="entry name" value="ATP-DEPENDENT PERMEASE MDL1, MITOCHONDRIAL"/>
    <property type="match status" value="1"/>
</dbReference>
<dbReference type="SUPFAM" id="SSF90123">
    <property type="entry name" value="ABC transporter transmembrane region"/>
    <property type="match status" value="2"/>
</dbReference>
<feature type="domain" description="ABC transporter" evidence="12">
    <location>
        <begin position="442"/>
        <end position="687"/>
    </location>
</feature>
<comment type="caution">
    <text evidence="14">The sequence shown here is derived from an EMBL/GenBank/DDBJ whole genome shotgun (WGS) entry which is preliminary data.</text>
</comment>
<evidence type="ECO:0000256" key="3">
    <source>
        <dbReference type="ARBA" id="ARBA00022448"/>
    </source>
</evidence>
<dbReference type="GO" id="GO:0015421">
    <property type="term" value="F:ABC-type oligopeptide transporter activity"/>
    <property type="evidence" value="ECO:0007669"/>
    <property type="project" value="TreeGrafter"/>
</dbReference>
<evidence type="ECO:0000256" key="9">
    <source>
        <dbReference type="ARBA" id="ARBA00023180"/>
    </source>
</evidence>
<feature type="transmembrane region" description="Helical" evidence="11">
    <location>
        <begin position="164"/>
        <end position="188"/>
    </location>
</feature>
<dbReference type="InterPro" id="IPR017871">
    <property type="entry name" value="ABC_transporter-like_CS"/>
</dbReference>
<protein>
    <submittedName>
        <fullName evidence="14">Putative leptomycin b resistance protein pmd1</fullName>
    </submittedName>
</protein>
<name>A0A0G2FYQ0_9PEZI</name>
<evidence type="ECO:0000256" key="6">
    <source>
        <dbReference type="ARBA" id="ARBA00022840"/>
    </source>
</evidence>
<evidence type="ECO:0000256" key="4">
    <source>
        <dbReference type="ARBA" id="ARBA00022692"/>
    </source>
</evidence>
<comment type="similarity">
    <text evidence="2">Belongs to the ABC transporter superfamily. ABCB family. Multidrug resistance exporter (TC 3.A.1.201) subfamily.</text>
</comment>
<comment type="subcellular location">
    <subcellularLocation>
        <location evidence="1">Cell membrane</location>
        <topology evidence="1">Multi-pass membrane protein</topology>
    </subcellularLocation>
</comment>
<dbReference type="InterPro" id="IPR011527">
    <property type="entry name" value="ABC1_TM_dom"/>
</dbReference>
<feature type="transmembrane region" description="Helical" evidence="11">
    <location>
        <begin position="933"/>
        <end position="954"/>
    </location>
</feature>
<feature type="domain" description="ABC transmembrane type-1" evidence="13">
    <location>
        <begin position="785"/>
        <end position="1076"/>
    </location>
</feature>
<feature type="compositionally biased region" description="Basic and acidic residues" evidence="10">
    <location>
        <begin position="27"/>
        <end position="75"/>
    </location>
</feature>
<keyword evidence="8 11" id="KW-0472">Membrane</keyword>
<dbReference type="PROSITE" id="PS50929">
    <property type="entry name" value="ABC_TM1F"/>
    <property type="match status" value="2"/>
</dbReference>
<keyword evidence="4 11" id="KW-0812">Transmembrane</keyword>
<dbReference type="OrthoDB" id="6500128at2759"/>
<feature type="transmembrane region" description="Helical" evidence="11">
    <location>
        <begin position="343"/>
        <end position="366"/>
    </location>
</feature>
<feature type="transmembrane region" description="Helical" evidence="11">
    <location>
        <begin position="240"/>
        <end position="261"/>
    </location>
</feature>
<dbReference type="GO" id="GO:0005743">
    <property type="term" value="C:mitochondrial inner membrane"/>
    <property type="evidence" value="ECO:0007669"/>
    <property type="project" value="TreeGrafter"/>
</dbReference>
<feature type="transmembrane region" description="Helical" evidence="11">
    <location>
        <begin position="267"/>
        <end position="287"/>
    </location>
</feature>
<reference evidence="14 15" key="2">
    <citation type="submission" date="2015-05" db="EMBL/GenBank/DDBJ databases">
        <authorList>
            <person name="Morales-Cruz A."/>
            <person name="Amrine K.C."/>
            <person name="Cantu D."/>
        </authorList>
    </citation>
    <scope>NUCLEOTIDE SEQUENCE [LARGE SCALE GENOMIC DNA]</scope>
    <source>
        <strain evidence="14">DA912</strain>
    </source>
</reference>
<dbReference type="FunFam" id="3.40.50.300:FF:000251">
    <property type="entry name" value="ABC transporter B family member 19"/>
    <property type="match status" value="1"/>
</dbReference>
<keyword evidence="15" id="KW-1185">Reference proteome</keyword>
<sequence>MAEETLNGRPSTGHSGSSSSRNQTPVNDKEIRADTIKTDPEKLSDKTPGDGSEDHVDLQKLDSKVIKPQDEKKSDPYAGMPPEQADILRRQVETPDVKIGMATLYRYATRVDLMLLAVGSICAIASGAILPVMTVIFGSLQNTFANFFNGTNTYDEFMSSMTDLVLAFVYLGIGEFVTTYVATVVYIYTGEHIAGKIREHYLESCLRQNIGFFDKLGSGEVVTRITADTNLIQDGISEKVSLTLAALASFFAAYIISFVMYWKLTLILISVVVAIVCIMGSGAQFIVKYSKKNIDSYALGGTVAEETLSSVRNAVAFGTQDRLARLYDAHLIKAEFYGIRLKSAIAIMIGFLMLVMNWSYGLAFWMGSRYLVEGIIPLQKVLTIAMAVMIGSFALGNVTPNVQAFTTALGAAAKIYTTIDRASALDSSSNEGEKLGKVDGGIRLENVKMVYPSRPDVVVMDDVTLEIPAGKTTALVGASGSGKSTIVGLIERFYTPVQGKVYLDGHDISTLNLRWLRQQISLVSQEPTLFGTTIYENIRHGLVGTKHENESPERQKELIEAAAVKAYAHDFITALPEGYQTNVGERGFLLSGGQKQRIAISRAIVSDPKILLLDEATSALDSRSEGVVQAALEQAAEGRTTIAIAHRLSTIRDAHNIVVMSQGRIVEQGNHNDLLAKQGAYHALVTAQEIARVEETDVEDGSSEHESGPVKKEMSHGETAVEGDSYEADPDDANVASRLNRQATSKSLSSIALQGRKPEGQNKYSVWTLIKTIASFNREEWKLMVVGLIFAALSGGGNPVMSLIFAKIITELSVPVTAQTIPGIRSSASFWCLMYLMLGLAMLICFSVQGVIFALGSERMIHRARDRAFRTMLRQDVEFFDRDENTAGALTSFLSTETTHMAGLSGATLGTILMTVSTLVTCVVVALAVGWKLALVCISTVPVLLACGFFRVWMLSRFQTRSKKAYASSASYASEAVTAIRTVASLTREEDVLAKYRESIASQLKTSTKSVLRSSSLYAASQSVMFLCFALGFWYGGKLIAQREYSLFQFFLVFSQVLFGAQSAGTIFSFAPDMGKAQHATGELKKLADRKPQIDTWSEDGDRVSRTEKNSIQGTIEFRDVHFRYPTRPDVPVLRGLNLQVQPGQYIALVGPSGCGKSTTIALLERFYSALAGGIFVDGRDISSLNVNDYRSLIALVSQEPTLYAGTIRENILLGATDPESITDAQVEAVCREANIYEFVVSLPDGFGTLVGSKGTLLSGGQKQRLAIARALIRDPKILLLDEATSALDSESEHIVQAALDRAAKGRTTIAVAHRLSTIAKADCIYVFEKGVVVEEGTHQDLMRKNGRYAELVRLQSLEKS</sequence>
<dbReference type="FunFam" id="1.20.1560.10:FF:000102">
    <property type="entry name" value="ABC multidrug transporter Mdr1"/>
    <property type="match status" value="1"/>
</dbReference>
<dbReference type="CDD" id="cd18578">
    <property type="entry name" value="ABC_6TM_Pgp_ABCB1_D2_like"/>
    <property type="match status" value="1"/>
</dbReference>
<dbReference type="STRING" id="1214573.A0A0G2FYQ0"/>
<dbReference type="GO" id="GO:0016887">
    <property type="term" value="F:ATP hydrolysis activity"/>
    <property type="evidence" value="ECO:0007669"/>
    <property type="project" value="InterPro"/>
</dbReference>
<gene>
    <name evidence="14" type="ORF">UCDDA912_g00692</name>
</gene>
<feature type="transmembrane region" description="Helical" evidence="11">
    <location>
        <begin position="902"/>
        <end position="927"/>
    </location>
</feature>
<feature type="transmembrane region" description="Helical" evidence="11">
    <location>
        <begin position="113"/>
        <end position="137"/>
    </location>
</feature>
<dbReference type="InterPro" id="IPR039421">
    <property type="entry name" value="Type_1_exporter"/>
</dbReference>
<dbReference type="Gene3D" id="3.40.50.300">
    <property type="entry name" value="P-loop containing nucleotide triphosphate hydrolases"/>
    <property type="match status" value="2"/>
</dbReference>
<keyword evidence="3" id="KW-0813">Transport</keyword>
<dbReference type="PROSITE" id="PS50893">
    <property type="entry name" value="ABC_TRANSPORTER_2"/>
    <property type="match status" value="2"/>
</dbReference>
<dbReference type="InterPro" id="IPR003593">
    <property type="entry name" value="AAA+_ATPase"/>
</dbReference>
<dbReference type="InterPro" id="IPR003439">
    <property type="entry name" value="ABC_transporter-like_ATP-bd"/>
</dbReference>
<dbReference type="Proteomes" id="UP000034680">
    <property type="component" value="Unassembled WGS sequence"/>
</dbReference>
<dbReference type="SMART" id="SM00382">
    <property type="entry name" value="AAA"/>
    <property type="match status" value="2"/>
</dbReference>
<evidence type="ECO:0000259" key="13">
    <source>
        <dbReference type="PROSITE" id="PS50929"/>
    </source>
</evidence>
<feature type="compositionally biased region" description="Basic and acidic residues" evidence="10">
    <location>
        <begin position="702"/>
        <end position="716"/>
    </location>
</feature>
<feature type="region of interest" description="Disordered" evidence="10">
    <location>
        <begin position="694"/>
        <end position="732"/>
    </location>
</feature>
<dbReference type="Pfam" id="PF00005">
    <property type="entry name" value="ABC_tran"/>
    <property type="match status" value="2"/>
</dbReference>
<feature type="transmembrane region" description="Helical" evidence="11">
    <location>
        <begin position="1017"/>
        <end position="1035"/>
    </location>
</feature>
<dbReference type="Gene3D" id="1.20.1560.10">
    <property type="entry name" value="ABC transporter type 1, transmembrane domain"/>
    <property type="match status" value="1"/>
</dbReference>
<evidence type="ECO:0000256" key="2">
    <source>
        <dbReference type="ARBA" id="ARBA00007577"/>
    </source>
</evidence>
<feature type="region of interest" description="Disordered" evidence="10">
    <location>
        <begin position="1"/>
        <end position="83"/>
    </location>
</feature>
<feature type="domain" description="ABC transmembrane type-1" evidence="13">
    <location>
        <begin position="117"/>
        <end position="407"/>
    </location>
</feature>
<dbReference type="CDD" id="cd03249">
    <property type="entry name" value="ABC_MTABC3_MDL1_MDL2"/>
    <property type="match status" value="2"/>
</dbReference>
<feature type="transmembrane region" description="Helical" evidence="11">
    <location>
        <begin position="783"/>
        <end position="808"/>
    </location>
</feature>
<accession>A0A0G2FYQ0</accession>
<feature type="domain" description="ABC transporter" evidence="12">
    <location>
        <begin position="1116"/>
        <end position="1355"/>
    </location>
</feature>
<feature type="compositionally biased region" description="Low complexity" evidence="10">
    <location>
        <begin position="11"/>
        <end position="20"/>
    </location>
</feature>
<evidence type="ECO:0000256" key="10">
    <source>
        <dbReference type="SAM" id="MobiDB-lite"/>
    </source>
</evidence>
<proteinExistence type="inferred from homology"/>